<comment type="caution">
    <text evidence="6">The sequence shown here is derived from an EMBL/GenBank/DDBJ whole genome shotgun (WGS) entry which is preliminary data.</text>
</comment>
<dbReference type="SUPFAM" id="SSF56281">
    <property type="entry name" value="Metallo-hydrolase/oxidoreductase"/>
    <property type="match status" value="1"/>
</dbReference>
<comment type="similarity">
    <text evidence="1">Belongs to the metallo-beta-lactamase superfamily.</text>
</comment>
<evidence type="ECO:0000256" key="4">
    <source>
        <dbReference type="ARBA" id="ARBA00022833"/>
    </source>
</evidence>
<proteinExistence type="inferred from homology"/>
<keyword evidence="7" id="KW-1185">Reference proteome</keyword>
<dbReference type="Gene3D" id="3.60.15.10">
    <property type="entry name" value="Ribonuclease Z/Hydroxyacylglutathione hydrolase-like"/>
    <property type="match status" value="1"/>
</dbReference>
<dbReference type="Pfam" id="PF00753">
    <property type="entry name" value="Lactamase_B"/>
    <property type="match status" value="1"/>
</dbReference>
<organism evidence="6 7">
    <name type="scientific">Chitinophaga rhizophila</name>
    <dbReference type="NCBI Taxonomy" id="2866212"/>
    <lineage>
        <taxon>Bacteria</taxon>
        <taxon>Pseudomonadati</taxon>
        <taxon>Bacteroidota</taxon>
        <taxon>Chitinophagia</taxon>
        <taxon>Chitinophagales</taxon>
        <taxon>Chitinophagaceae</taxon>
        <taxon>Chitinophaga</taxon>
    </lineage>
</organism>
<protein>
    <submittedName>
        <fullName evidence="6">MBL fold metallo-hydrolase</fullName>
    </submittedName>
</protein>
<evidence type="ECO:0000313" key="6">
    <source>
        <dbReference type="EMBL" id="MBW8687491.1"/>
    </source>
</evidence>
<gene>
    <name evidence="6" type="ORF">K1Y79_24355</name>
</gene>
<evidence type="ECO:0000256" key="2">
    <source>
        <dbReference type="ARBA" id="ARBA00022723"/>
    </source>
</evidence>
<sequence>MLDQPGYYRMKVGDYEVTALSDGTVPIQLHELLTNTDHATIDRLSALNFQTAVEEASVNAYLVKTGGKLVLIDAGAAELYGPTLGHLPESLQKIGVSPEQIDAVLITHIHTDHTGGLMQGNKMVFPNATIYISKPETDFWLTAESRAKAPEKLQRWFQEAADKVGPYLAAGKVKHFDYGKELFPGITPIATPGHTPGHTFYALESKGQRMLFVGDIIHAAAVQFPQPAVTIVFDIDSKAAAAQRIKAFKEAAAKGYWLAADHVSFPGIGHLRAQGNGYIWIPVKYSTSGLGQ</sequence>
<keyword evidence="4" id="KW-0862">Zinc</keyword>
<dbReference type="SMART" id="SM00849">
    <property type="entry name" value="Lactamase_B"/>
    <property type="match status" value="1"/>
</dbReference>
<keyword evidence="2" id="KW-0479">Metal-binding</keyword>
<dbReference type="PANTHER" id="PTHR42978:SF6">
    <property type="entry name" value="QUORUM-QUENCHING LACTONASE YTNP-RELATED"/>
    <property type="match status" value="1"/>
</dbReference>
<dbReference type="CDD" id="cd07720">
    <property type="entry name" value="OPHC2-like_MBL-fold"/>
    <property type="match status" value="1"/>
</dbReference>
<evidence type="ECO:0000256" key="1">
    <source>
        <dbReference type="ARBA" id="ARBA00007749"/>
    </source>
</evidence>
<dbReference type="InterPro" id="IPR036866">
    <property type="entry name" value="RibonucZ/Hydroxyglut_hydro"/>
</dbReference>
<evidence type="ECO:0000259" key="5">
    <source>
        <dbReference type="SMART" id="SM00849"/>
    </source>
</evidence>
<dbReference type="EMBL" id="JAICCF010000005">
    <property type="protein sequence ID" value="MBW8687491.1"/>
    <property type="molecule type" value="Genomic_DNA"/>
</dbReference>
<keyword evidence="3" id="KW-0378">Hydrolase</keyword>
<dbReference type="InterPro" id="IPR001279">
    <property type="entry name" value="Metallo-B-lactamas"/>
</dbReference>
<dbReference type="PANTHER" id="PTHR42978">
    <property type="entry name" value="QUORUM-QUENCHING LACTONASE YTNP-RELATED-RELATED"/>
    <property type="match status" value="1"/>
</dbReference>
<evidence type="ECO:0000313" key="7">
    <source>
        <dbReference type="Proteomes" id="UP000812961"/>
    </source>
</evidence>
<accession>A0ABS7GIH2</accession>
<evidence type="ECO:0000256" key="3">
    <source>
        <dbReference type="ARBA" id="ARBA00022801"/>
    </source>
</evidence>
<dbReference type="InterPro" id="IPR051013">
    <property type="entry name" value="MBL_superfamily_lactonases"/>
</dbReference>
<name>A0ABS7GIH2_9BACT</name>
<dbReference type="Proteomes" id="UP000812961">
    <property type="component" value="Unassembled WGS sequence"/>
</dbReference>
<feature type="domain" description="Metallo-beta-lactamase" evidence="5">
    <location>
        <begin position="57"/>
        <end position="262"/>
    </location>
</feature>
<reference evidence="6 7" key="1">
    <citation type="submission" date="2021-08" db="EMBL/GenBank/DDBJ databases">
        <title>The genome sequence of Chitinophaga sp. B61.</title>
        <authorList>
            <person name="Zhang X."/>
        </authorList>
    </citation>
    <scope>NUCLEOTIDE SEQUENCE [LARGE SCALE GENOMIC DNA]</scope>
    <source>
        <strain evidence="6 7">B61</strain>
    </source>
</reference>